<gene>
    <name evidence="2" type="ORF">H3N35_24785</name>
</gene>
<protein>
    <submittedName>
        <fullName evidence="2">Uncharacterized protein</fullName>
    </submittedName>
</protein>
<feature type="compositionally biased region" description="Polar residues" evidence="1">
    <location>
        <begin position="13"/>
        <end position="22"/>
    </location>
</feature>
<reference evidence="2 3" key="1">
    <citation type="journal article" date="2022" name="Mar. Drugs">
        <title>Bioassay-Guided Fractionation Leads to the Detection of Cholic Acid Generated by the Rare Thalassomonas sp.</title>
        <authorList>
            <person name="Pheiffer F."/>
            <person name="Schneider Y.K."/>
            <person name="Hansen E.H."/>
            <person name="Andersen J.H."/>
            <person name="Isaksson J."/>
            <person name="Busche T."/>
            <person name="R C."/>
            <person name="Kalinowski J."/>
            <person name="Zyl L.V."/>
            <person name="Trindade M."/>
        </authorList>
    </citation>
    <scope>NUCLEOTIDE SEQUENCE [LARGE SCALE GENOMIC DNA]</scope>
    <source>
        <strain evidence="2 3">A5K-61T</strain>
    </source>
</reference>
<dbReference type="EMBL" id="CP059693">
    <property type="protein sequence ID" value="WDE11396.1"/>
    <property type="molecule type" value="Genomic_DNA"/>
</dbReference>
<name>A0ABY7VEG0_9GAMM</name>
<sequence>MSISVNKAMKLSSPISAQSKANTSKDESGFALGTRPAEKLTGQFGWPYQLSQVPDGYQASISFHHSSTKQ</sequence>
<dbReference type="Proteomes" id="UP001215231">
    <property type="component" value="Chromosome"/>
</dbReference>
<keyword evidence="3" id="KW-1185">Reference proteome</keyword>
<dbReference type="RefSeq" id="WP_274051554.1">
    <property type="nucleotide sequence ID" value="NZ_CP059693.1"/>
</dbReference>
<accession>A0ABY7VEG0</accession>
<evidence type="ECO:0000313" key="3">
    <source>
        <dbReference type="Proteomes" id="UP001215231"/>
    </source>
</evidence>
<proteinExistence type="predicted"/>
<evidence type="ECO:0000313" key="2">
    <source>
        <dbReference type="EMBL" id="WDE11396.1"/>
    </source>
</evidence>
<organism evidence="2 3">
    <name type="scientific">Thalassomonas haliotis</name>
    <dbReference type="NCBI Taxonomy" id="485448"/>
    <lineage>
        <taxon>Bacteria</taxon>
        <taxon>Pseudomonadati</taxon>
        <taxon>Pseudomonadota</taxon>
        <taxon>Gammaproteobacteria</taxon>
        <taxon>Alteromonadales</taxon>
        <taxon>Colwelliaceae</taxon>
        <taxon>Thalassomonas</taxon>
    </lineage>
</organism>
<feature type="region of interest" description="Disordered" evidence="1">
    <location>
        <begin position="1"/>
        <end position="34"/>
    </location>
</feature>
<evidence type="ECO:0000256" key="1">
    <source>
        <dbReference type="SAM" id="MobiDB-lite"/>
    </source>
</evidence>